<dbReference type="RefSeq" id="XP_015898142.1">
    <property type="nucleotide sequence ID" value="XM_016042656.2"/>
</dbReference>
<name>A0A6P4AXE3_ZIZJJ</name>
<reference evidence="5" key="1">
    <citation type="submission" date="2025-05" db="UniProtKB">
        <authorList>
            <consortium name="RefSeq"/>
        </authorList>
    </citation>
    <scope>IDENTIFICATION</scope>
    <source>
        <tissue evidence="4">In vitro plantlets</tissue>
        <tissue evidence="5">Seedling</tissue>
    </source>
</reference>
<keyword evidence="3" id="KW-1185">Reference proteome</keyword>
<dbReference type="Proteomes" id="UP001652623">
    <property type="component" value="Chromosome 11"/>
</dbReference>
<dbReference type="AlphaFoldDB" id="A0A6P4AXE3"/>
<proteinExistence type="predicted"/>
<accession>A0A6P4AXE3</accession>
<evidence type="ECO:0000256" key="2">
    <source>
        <dbReference type="SAM" id="Phobius"/>
    </source>
</evidence>
<keyword evidence="2" id="KW-0472">Membrane</keyword>
<dbReference type="PANTHER" id="PTHR31170:SF25">
    <property type="entry name" value="BNAA09G04570D PROTEIN"/>
    <property type="match status" value="1"/>
</dbReference>
<feature type="compositionally biased region" description="Basic and acidic residues" evidence="1">
    <location>
        <begin position="292"/>
        <end position="311"/>
    </location>
</feature>
<feature type="transmembrane region" description="Helical" evidence="2">
    <location>
        <begin position="510"/>
        <end position="533"/>
    </location>
</feature>
<dbReference type="GeneID" id="107433795"/>
<keyword evidence="2" id="KW-0812">Transmembrane</keyword>
<dbReference type="InterPro" id="IPR004158">
    <property type="entry name" value="DUF247_pln"/>
</dbReference>
<evidence type="ECO:0000256" key="1">
    <source>
        <dbReference type="SAM" id="MobiDB-lite"/>
    </source>
</evidence>
<dbReference type="KEGG" id="zju:107433795"/>
<organism evidence="5">
    <name type="scientific">Ziziphus jujuba</name>
    <name type="common">Chinese jujube</name>
    <name type="synonym">Ziziphus sativa</name>
    <dbReference type="NCBI Taxonomy" id="326968"/>
    <lineage>
        <taxon>Eukaryota</taxon>
        <taxon>Viridiplantae</taxon>
        <taxon>Streptophyta</taxon>
        <taxon>Embryophyta</taxon>
        <taxon>Tracheophyta</taxon>
        <taxon>Spermatophyta</taxon>
        <taxon>Magnoliopsida</taxon>
        <taxon>eudicotyledons</taxon>
        <taxon>Gunneridae</taxon>
        <taxon>Pentapetalae</taxon>
        <taxon>rosids</taxon>
        <taxon>fabids</taxon>
        <taxon>Rosales</taxon>
        <taxon>Rhamnaceae</taxon>
        <taxon>Paliureae</taxon>
        <taxon>Ziziphus</taxon>
    </lineage>
</organism>
<feature type="region of interest" description="Disordered" evidence="1">
    <location>
        <begin position="276"/>
        <end position="311"/>
    </location>
</feature>
<dbReference type="Pfam" id="PF03140">
    <property type="entry name" value="DUF247"/>
    <property type="match status" value="1"/>
</dbReference>
<evidence type="ECO:0000313" key="5">
    <source>
        <dbReference type="RefSeq" id="XP_015900640.3"/>
    </source>
</evidence>
<protein>
    <submittedName>
        <fullName evidence="4 5">UPF0481 protein At3g47200-like</fullName>
    </submittedName>
</protein>
<dbReference type="RefSeq" id="XP_015900640.3">
    <property type="nucleotide sequence ID" value="XM_016045154.4"/>
</dbReference>
<sequence length="540" mass="61212">MAARDESLLFTEELSAKRTIIRENPEGSSRQTNDPELLSIVIQQVGSSCATSSSSVVSSTDEWLKSIGNAVLTDSSSSAGNNNKKQQVPKIAKVPDVLRNIESNKDCYDPMVVSIGPYHHGKPHLQEIEELKIKWANQFVADIDDKAQSDHLEKVKKLYKEVEKVADKAREYYYIDMEDNEKFTRMMFLDGCFILQYLVLLKDADKRTKMGMKTHQAAYVQRDLFLLENQLPYIVLEALMSIRFKKAGEGKKMIDEFIQLTQSLPPKPTSWLNRNFRFGSSSRPKSQASAKSRGDIKAADHTEEGSNKPHQDVHLLDLLRTKLVEPDSLNADRKKKLREFIQSVDAKSKTYQWFSYGSAKELKNVGIRFKANESGSFSDVHFASGFLLSGNLTLPPLTVDDSTKSMLLNLVAFEMSPDGPDDFGVTSYICLMDSLLDNVEDVFEMRSHDILMNYLGSDQQVADLFNDISKNLIAHPDAYYDVKFRIEEHYKNRVKIWMAEWLHTHFSSPWTVLAFLGAIFAIALSFIQTYLAIKPVKSGP</sequence>
<evidence type="ECO:0000313" key="3">
    <source>
        <dbReference type="Proteomes" id="UP001652623"/>
    </source>
</evidence>
<keyword evidence="2" id="KW-1133">Transmembrane helix</keyword>
<evidence type="ECO:0000313" key="4">
    <source>
        <dbReference type="RefSeq" id="XP_015898142.1"/>
    </source>
</evidence>
<dbReference type="PANTHER" id="PTHR31170">
    <property type="entry name" value="BNAC04G53230D PROTEIN"/>
    <property type="match status" value="1"/>
</dbReference>
<gene>
    <name evidence="5" type="primary">LOC107433795</name>
    <name evidence="4" type="synonym">LOC107431677</name>
</gene>
<feature type="compositionally biased region" description="Polar residues" evidence="1">
    <location>
        <begin position="276"/>
        <end position="290"/>
    </location>
</feature>